<dbReference type="PIRSF" id="PIRSF037847">
    <property type="entry name" value="NiaR"/>
    <property type="match status" value="1"/>
</dbReference>
<gene>
    <name evidence="3" type="ORF">J2S15_000865</name>
</gene>
<feature type="domain" description="Helix-turn-helix type 11" evidence="2">
    <location>
        <begin position="6"/>
        <end position="58"/>
    </location>
</feature>
<dbReference type="SUPFAM" id="SSF46785">
    <property type="entry name" value="Winged helix' DNA-binding domain"/>
    <property type="match status" value="1"/>
</dbReference>
<name>A0ABU0DZR2_9FIRM</name>
<dbReference type="PANTHER" id="PTHR40068">
    <property type="entry name" value="TRANSCRIPTION REPRESSOR NIAR-RELATED"/>
    <property type="match status" value="1"/>
</dbReference>
<dbReference type="InterPro" id="IPR035922">
    <property type="entry name" value="3H_dom_sf"/>
</dbReference>
<dbReference type="RefSeq" id="WP_307405794.1">
    <property type="nucleotide sequence ID" value="NZ_JAUSUR010000001.1"/>
</dbReference>
<dbReference type="InterPro" id="IPR004173">
    <property type="entry name" value="3H_domain"/>
</dbReference>
<comment type="caution">
    <text evidence="3">The sequence shown here is derived from an EMBL/GenBank/DDBJ whole genome shotgun (WGS) entry which is preliminary data.</text>
</comment>
<sequence>MNTNERREQILKDLKEADAPINATALAKRYGVSRQIVVGDIAILKAHQNPIVASVKGYVYVNSDEDHYYTIACKHKAEDTREELYIMVDHGAIVENVIVDHPLYGELVGKLEIASRYDVDLFIEQMQLHNAKNLSEMNEGVHLHTIKCNDEEMLKRIKDKLKEGGYLYE</sequence>
<dbReference type="EMBL" id="JAUSUR010000001">
    <property type="protein sequence ID" value="MDQ0360134.1"/>
    <property type="molecule type" value="Genomic_DNA"/>
</dbReference>
<reference evidence="3 4" key="1">
    <citation type="submission" date="2023-07" db="EMBL/GenBank/DDBJ databases">
        <title>Genomic Encyclopedia of Type Strains, Phase IV (KMG-IV): sequencing the most valuable type-strain genomes for metagenomic binning, comparative biology and taxonomic classification.</title>
        <authorList>
            <person name="Goeker M."/>
        </authorList>
    </citation>
    <scope>NUCLEOTIDE SEQUENCE [LARGE SCALE GENOMIC DNA]</scope>
    <source>
        <strain evidence="3 4">DSM 16784</strain>
    </source>
</reference>
<keyword evidence="4" id="KW-1185">Reference proteome</keyword>
<dbReference type="Gene3D" id="3.30.1340.20">
    <property type="entry name" value="3H domain"/>
    <property type="match status" value="1"/>
</dbReference>
<dbReference type="Proteomes" id="UP001230220">
    <property type="component" value="Unassembled WGS sequence"/>
</dbReference>
<evidence type="ECO:0000259" key="2">
    <source>
        <dbReference type="Pfam" id="PF08279"/>
    </source>
</evidence>
<organism evidence="3 4">
    <name type="scientific">Breznakia pachnodae</name>
    <dbReference type="NCBI Taxonomy" id="265178"/>
    <lineage>
        <taxon>Bacteria</taxon>
        <taxon>Bacillati</taxon>
        <taxon>Bacillota</taxon>
        <taxon>Erysipelotrichia</taxon>
        <taxon>Erysipelotrichales</taxon>
        <taxon>Erysipelotrichaceae</taxon>
        <taxon>Breznakia</taxon>
    </lineage>
</organism>
<dbReference type="InterPro" id="IPR013196">
    <property type="entry name" value="HTH_11"/>
</dbReference>
<evidence type="ECO:0000313" key="3">
    <source>
        <dbReference type="EMBL" id="MDQ0360134.1"/>
    </source>
</evidence>
<dbReference type="PANTHER" id="PTHR40068:SF1">
    <property type="entry name" value="TRANSCRIPTION REPRESSOR NIAR-RELATED"/>
    <property type="match status" value="1"/>
</dbReference>
<accession>A0ABU0DZR2</accession>
<proteinExistence type="predicted"/>
<evidence type="ECO:0000259" key="1">
    <source>
        <dbReference type="Pfam" id="PF02829"/>
    </source>
</evidence>
<dbReference type="SUPFAM" id="SSF75500">
    <property type="entry name" value="Putative transcriptional regulator TM1602, C-terminal domain"/>
    <property type="match status" value="1"/>
</dbReference>
<dbReference type="Pfam" id="PF02829">
    <property type="entry name" value="3H"/>
    <property type="match status" value="1"/>
</dbReference>
<dbReference type="Pfam" id="PF08279">
    <property type="entry name" value="HTH_11"/>
    <property type="match status" value="1"/>
</dbReference>
<dbReference type="InterPro" id="IPR026043">
    <property type="entry name" value="NadR"/>
</dbReference>
<feature type="domain" description="3H" evidence="1">
    <location>
        <begin position="71"/>
        <end position="167"/>
    </location>
</feature>
<evidence type="ECO:0000313" key="4">
    <source>
        <dbReference type="Proteomes" id="UP001230220"/>
    </source>
</evidence>
<protein>
    <submittedName>
        <fullName evidence="3">Transcriptional regulator of NAD metabolism</fullName>
    </submittedName>
</protein>
<dbReference type="InterPro" id="IPR036390">
    <property type="entry name" value="WH_DNA-bd_sf"/>
</dbReference>